<dbReference type="Pfam" id="PF02518">
    <property type="entry name" value="HATPase_c"/>
    <property type="match status" value="1"/>
</dbReference>
<dbReference type="InterPro" id="IPR036890">
    <property type="entry name" value="HATPase_C_sf"/>
</dbReference>
<feature type="domain" description="Signal transduction histidine kinase subgroup 3 dimerisation and phosphoacceptor" evidence="6">
    <location>
        <begin position="447"/>
        <end position="496"/>
    </location>
</feature>
<evidence type="ECO:0000256" key="3">
    <source>
        <dbReference type="ARBA" id="ARBA00023012"/>
    </source>
</evidence>
<dbReference type="InterPro" id="IPR003594">
    <property type="entry name" value="HATPase_dom"/>
</dbReference>
<keyword evidence="2 7" id="KW-0418">Kinase</keyword>
<proteinExistence type="predicted"/>
<dbReference type="PANTHER" id="PTHR24421:SF62">
    <property type="entry name" value="SENSORY TRANSDUCTION HISTIDINE KINASE"/>
    <property type="match status" value="1"/>
</dbReference>
<evidence type="ECO:0000259" key="5">
    <source>
        <dbReference type="Pfam" id="PF02518"/>
    </source>
</evidence>
<dbReference type="Pfam" id="PF07730">
    <property type="entry name" value="HisKA_3"/>
    <property type="match status" value="1"/>
</dbReference>
<evidence type="ECO:0000313" key="7">
    <source>
        <dbReference type="EMBL" id="MDZ8117708.1"/>
    </source>
</evidence>
<dbReference type="EMBL" id="JARVCO010000002">
    <property type="protein sequence ID" value="MDZ8117708.1"/>
    <property type="molecule type" value="Genomic_DNA"/>
</dbReference>
<dbReference type="Proteomes" id="UP001290861">
    <property type="component" value="Unassembled WGS sequence"/>
</dbReference>
<dbReference type="Gene3D" id="3.30.565.10">
    <property type="entry name" value="Histidine kinase-like ATPase, C-terminal domain"/>
    <property type="match status" value="1"/>
</dbReference>
<sequence>MEDECPVDFDGQVLSLHPKMYGAYIFDGTQGIYLETRNMESFLQDIRIGDWVRVRGTAETGGFSHHVVIKSLERIGNRPLPAASAFQLNEMELATVDCDWVMIQGRLVSMEVDAQYNAIFLGMEIAGYEAEVEVVNHAGAVEYLSGLMYNKVQLNAVAGMLFNSERQMVKRKFFTSDFSSIVPTDPDAFEQPAIPLAIHELQRAGSDYSKKVKTVGWVTYAENGELYLRGEKTALKVQVLDSRSIHVGDYVEIEGFVWPQRISPGLRGTAVKVIEHKGAPGAIAINPQGPLSAPLNNELVTLDVTLVDLGKSFGLASEDASAVDRINLLCRNEDYLFEARLPAGTDLVDMEPGSRLRLTGICQLKLNPERREVIDFQSFWMLLRSGNDVELLQPAPWWTTTRLRWVLSMLMGGLLLAVLWGLLLRKTVAKQTGIIQQKIAQEVVHDERQRIARELHDNLAQGLAGIALQIKGCRKLVEFSANRRMKWLDKMMASVREESLPFSGELETERVAAASDEKRFDQSLSVMQQTLSYCSAEARNSIMDLRGGLLERMNLPEAFREVLQPLAEECGALLNLTVTGKVRPLEQRVERNLLLIAKEAATNAVRHASPEFIHAKLSYEEDAVTFFLRDDGCGFDANVLPPAGHFGVRGMKERCKKIGGSFELISEPGRGTEVCVRLLISDGADRDGS</sequence>
<feature type="domain" description="Histidine kinase/HSP90-like ATPase" evidence="5">
    <location>
        <begin position="590"/>
        <end position="678"/>
    </location>
</feature>
<protein>
    <submittedName>
        <fullName evidence="7">Histidine kinase</fullName>
    </submittedName>
</protein>
<dbReference type="InterPro" id="IPR050482">
    <property type="entry name" value="Sensor_HK_TwoCompSys"/>
</dbReference>
<dbReference type="InterPro" id="IPR011712">
    <property type="entry name" value="Sig_transdc_His_kin_sub3_dim/P"/>
</dbReference>
<keyword evidence="4" id="KW-0812">Transmembrane</keyword>
<gene>
    <name evidence="7" type="ORF">P9H32_03640</name>
</gene>
<evidence type="ECO:0000256" key="2">
    <source>
        <dbReference type="ARBA" id="ARBA00022777"/>
    </source>
</evidence>
<dbReference type="CDD" id="cd16917">
    <property type="entry name" value="HATPase_UhpB-NarQ-NarX-like"/>
    <property type="match status" value="1"/>
</dbReference>
<dbReference type="SUPFAM" id="SSF55874">
    <property type="entry name" value="ATPase domain of HSP90 chaperone/DNA topoisomerase II/histidine kinase"/>
    <property type="match status" value="1"/>
</dbReference>
<evidence type="ECO:0000259" key="6">
    <source>
        <dbReference type="Pfam" id="PF07730"/>
    </source>
</evidence>
<comment type="caution">
    <text evidence="7">The sequence shown here is derived from an EMBL/GenBank/DDBJ whole genome shotgun (WGS) entry which is preliminary data.</text>
</comment>
<name>A0ABU5MU42_9BACT</name>
<accession>A0ABU5MU42</accession>
<dbReference type="Gene3D" id="1.20.5.1930">
    <property type="match status" value="1"/>
</dbReference>
<keyword evidence="4" id="KW-1133">Transmembrane helix</keyword>
<reference evidence="7 8" key="1">
    <citation type="journal article" date="2024" name="Appl. Environ. Microbiol.">
        <title>Pontiella agarivorans sp. nov., a novel marine anaerobic bacterium capable of degrading macroalgal polysaccharides and fixing nitrogen.</title>
        <authorList>
            <person name="Liu N."/>
            <person name="Kivenson V."/>
            <person name="Peng X."/>
            <person name="Cui Z."/>
            <person name="Lankiewicz T.S."/>
            <person name="Gosselin K.M."/>
            <person name="English C.J."/>
            <person name="Blair E.M."/>
            <person name="O'Malley M.A."/>
            <person name="Valentine D.L."/>
        </authorList>
    </citation>
    <scope>NUCLEOTIDE SEQUENCE [LARGE SCALE GENOMIC DNA]</scope>
    <source>
        <strain evidence="7 8">NLcol2</strain>
    </source>
</reference>
<keyword evidence="8" id="KW-1185">Reference proteome</keyword>
<keyword evidence="4" id="KW-0472">Membrane</keyword>
<dbReference type="GO" id="GO:0016301">
    <property type="term" value="F:kinase activity"/>
    <property type="evidence" value="ECO:0007669"/>
    <property type="project" value="UniProtKB-KW"/>
</dbReference>
<feature type="transmembrane region" description="Helical" evidence="4">
    <location>
        <begin position="405"/>
        <end position="424"/>
    </location>
</feature>
<evidence type="ECO:0000256" key="1">
    <source>
        <dbReference type="ARBA" id="ARBA00022679"/>
    </source>
</evidence>
<evidence type="ECO:0000313" key="8">
    <source>
        <dbReference type="Proteomes" id="UP001290861"/>
    </source>
</evidence>
<keyword evidence="1" id="KW-0808">Transferase</keyword>
<keyword evidence="3" id="KW-0902">Two-component regulatory system</keyword>
<evidence type="ECO:0000256" key="4">
    <source>
        <dbReference type="SAM" id="Phobius"/>
    </source>
</evidence>
<dbReference type="PANTHER" id="PTHR24421">
    <property type="entry name" value="NITRATE/NITRITE SENSOR PROTEIN NARX-RELATED"/>
    <property type="match status" value="1"/>
</dbReference>
<organism evidence="7 8">
    <name type="scientific">Pontiella agarivorans</name>
    <dbReference type="NCBI Taxonomy" id="3038953"/>
    <lineage>
        <taxon>Bacteria</taxon>
        <taxon>Pseudomonadati</taxon>
        <taxon>Kiritimatiellota</taxon>
        <taxon>Kiritimatiellia</taxon>
        <taxon>Kiritimatiellales</taxon>
        <taxon>Pontiellaceae</taxon>
        <taxon>Pontiella</taxon>
    </lineage>
</organism>
<dbReference type="RefSeq" id="WP_322607506.1">
    <property type="nucleotide sequence ID" value="NZ_JARVCO010000002.1"/>
</dbReference>